<gene>
    <name evidence="2" type="ORF">GTA08_BOTSDO12182</name>
</gene>
<evidence type="ECO:0000313" key="3">
    <source>
        <dbReference type="Proteomes" id="UP000572817"/>
    </source>
</evidence>
<evidence type="ECO:0000256" key="1">
    <source>
        <dbReference type="SAM" id="MobiDB-lite"/>
    </source>
</evidence>
<reference evidence="2" key="1">
    <citation type="submission" date="2020-04" db="EMBL/GenBank/DDBJ databases">
        <title>Genome Assembly and Annotation of Botryosphaeria dothidea sdau 11-99, a Latent Pathogen of Apple Fruit Ring Rot in China.</title>
        <authorList>
            <person name="Yu C."/>
            <person name="Diao Y."/>
            <person name="Lu Q."/>
            <person name="Zhao J."/>
            <person name="Cui S."/>
            <person name="Peng C."/>
            <person name="He B."/>
            <person name="Liu H."/>
        </authorList>
    </citation>
    <scope>NUCLEOTIDE SEQUENCE [LARGE SCALE GENOMIC DNA]</scope>
    <source>
        <strain evidence="2">Sdau11-99</strain>
    </source>
</reference>
<dbReference type="Proteomes" id="UP000572817">
    <property type="component" value="Unassembled WGS sequence"/>
</dbReference>
<feature type="compositionally biased region" description="Basic and acidic residues" evidence="1">
    <location>
        <begin position="1"/>
        <end position="14"/>
    </location>
</feature>
<comment type="caution">
    <text evidence="2">The sequence shown here is derived from an EMBL/GenBank/DDBJ whole genome shotgun (WGS) entry which is preliminary data.</text>
</comment>
<sequence>MSNQRNLERLETSGRRRHSETDITSPGGLLHSSTDGIPVSLPGSLRQESKTQEQASELQLRWNEGIAENIGFSDSYDQVAVLIIKWRDDLDQLNTKNEVAELEEVFKDDFNYCTRKIELHTDTSPQQQLNFEMARFVLEFDGPRSLLIVYYTGHSKYRKVSARSTSAESGLLEFFAETPPRSPDTPGFTVGKGKEAAQAQWHQAEKSLLEGLKADALAILDTCFAAHAHKSAMEGNRTYQLLAACGHDMVTSGPGKNSFTAALIKALRDLRNLGRPFSTWRLCERINMHPPRHNSPSYVYDRLQQNERYIRLSPLDSSEIEKKQRSKRLANEQQSASFLTLRFAFGESCRKLTDTHIDALTKYLPDACKRAGMDLHGIELRDFKLQRNASLRRSMKAVLAASRFQMAGRSRGDTSQYNEALEVLDEAPSAKEGTMQRLPFSGRPSINIETSDASIRSQNTFINPTCLDAEGRGGYPYASARPNPLHLKGPRATYRRVLILDYMAVLIIVV</sequence>
<keyword evidence="3" id="KW-1185">Reference proteome</keyword>
<proteinExistence type="predicted"/>
<dbReference type="OrthoDB" id="4760831at2759"/>
<evidence type="ECO:0000313" key="2">
    <source>
        <dbReference type="EMBL" id="KAF4311927.1"/>
    </source>
</evidence>
<feature type="region of interest" description="Disordered" evidence="1">
    <location>
        <begin position="1"/>
        <end position="52"/>
    </location>
</feature>
<organism evidence="2 3">
    <name type="scientific">Botryosphaeria dothidea</name>
    <dbReference type="NCBI Taxonomy" id="55169"/>
    <lineage>
        <taxon>Eukaryota</taxon>
        <taxon>Fungi</taxon>
        <taxon>Dikarya</taxon>
        <taxon>Ascomycota</taxon>
        <taxon>Pezizomycotina</taxon>
        <taxon>Dothideomycetes</taxon>
        <taxon>Dothideomycetes incertae sedis</taxon>
        <taxon>Botryosphaeriales</taxon>
        <taxon>Botryosphaeriaceae</taxon>
        <taxon>Botryosphaeria</taxon>
    </lineage>
</organism>
<protein>
    <submittedName>
        <fullName evidence="2">Uncharacterized protein</fullName>
    </submittedName>
</protein>
<accession>A0A8H4J2N7</accession>
<dbReference type="EMBL" id="WWBZ02000007">
    <property type="protein sequence ID" value="KAF4311927.1"/>
    <property type="molecule type" value="Genomic_DNA"/>
</dbReference>
<name>A0A8H4J2N7_9PEZI</name>
<dbReference type="AlphaFoldDB" id="A0A8H4J2N7"/>